<dbReference type="Pfam" id="PF10415">
    <property type="entry name" value="FumaraseC_C"/>
    <property type="match status" value="1"/>
</dbReference>
<dbReference type="FunFam" id="1.20.200.10:FF:000001">
    <property type="entry name" value="Fumarate hydratase, mitochondrial"/>
    <property type="match status" value="1"/>
</dbReference>
<dbReference type="InterPro" id="IPR020557">
    <property type="entry name" value="Fumarate_lyase_CS"/>
</dbReference>
<dbReference type="PRINTS" id="PR00149">
    <property type="entry name" value="FUMRATELYASE"/>
</dbReference>
<feature type="domain" description="Fumarase C C-terminal" evidence="7">
    <location>
        <begin position="405"/>
        <end position="458"/>
    </location>
</feature>
<dbReference type="FunFam" id="1.10.275.10:FF:000001">
    <property type="entry name" value="Fumarate hydratase, mitochondrial"/>
    <property type="match status" value="1"/>
</dbReference>
<comment type="subunit">
    <text evidence="5">Homotetramer.</text>
</comment>
<comment type="function">
    <text evidence="5">Involved in the TCA cycle. Catalyzes the stereospecific interconversion of fumarate to L-malate.</text>
</comment>
<feature type="domain" description="Fumarate lyase N-terminal" evidence="6">
    <location>
        <begin position="9"/>
        <end position="337"/>
    </location>
</feature>
<dbReference type="CDD" id="cd01362">
    <property type="entry name" value="Fumarase_classII"/>
    <property type="match status" value="1"/>
</dbReference>
<evidence type="ECO:0000256" key="4">
    <source>
        <dbReference type="ARBA" id="ARBA00023239"/>
    </source>
</evidence>
<keyword evidence="4 5" id="KW-0456">Lyase</keyword>
<feature type="binding site" evidence="5">
    <location>
        <begin position="136"/>
        <end position="138"/>
    </location>
    <ligand>
        <name>substrate</name>
    </ligand>
</feature>
<evidence type="ECO:0000259" key="7">
    <source>
        <dbReference type="Pfam" id="PF10415"/>
    </source>
</evidence>
<dbReference type="PROSITE" id="PS00163">
    <property type="entry name" value="FUMARATE_LYASES"/>
    <property type="match status" value="1"/>
</dbReference>
<dbReference type="InterPro" id="IPR008948">
    <property type="entry name" value="L-Aspartase-like"/>
</dbReference>
<dbReference type="EC" id="4.2.1.2" evidence="5"/>
<dbReference type="InterPro" id="IPR024083">
    <property type="entry name" value="Fumarase/histidase_N"/>
</dbReference>
<comment type="pathway">
    <text evidence="5">Carbohydrate metabolism; tricarboxylic acid cycle; (S)-malate from fumarate: step 1/1.</text>
</comment>
<dbReference type="InterPro" id="IPR018951">
    <property type="entry name" value="Fumarase_C_C"/>
</dbReference>
<dbReference type="Proteomes" id="UP000546464">
    <property type="component" value="Unassembled WGS sequence"/>
</dbReference>
<evidence type="ECO:0000259" key="6">
    <source>
        <dbReference type="Pfam" id="PF00206"/>
    </source>
</evidence>
<dbReference type="GO" id="GO:0005737">
    <property type="term" value="C:cytoplasm"/>
    <property type="evidence" value="ECO:0007669"/>
    <property type="project" value="UniProtKB-SubCell"/>
</dbReference>
<dbReference type="Gene3D" id="1.20.200.10">
    <property type="entry name" value="Fumarase/aspartase (Central domain)"/>
    <property type="match status" value="1"/>
</dbReference>
<evidence type="ECO:0000256" key="3">
    <source>
        <dbReference type="ARBA" id="ARBA00022532"/>
    </source>
</evidence>
<name>A0A842HA18_9BACT</name>
<dbReference type="NCBIfam" id="NF008909">
    <property type="entry name" value="PRK12273.1"/>
    <property type="match status" value="1"/>
</dbReference>
<feature type="binding site" evidence="5">
    <location>
        <begin position="321"/>
        <end position="323"/>
    </location>
    <ligand>
        <name>substrate</name>
    </ligand>
</feature>
<sequence length="461" mass="50005">MRLEKDSMGEMEVPDEALYGASTQRAVLNFPVSGHRMPEGFIRGLGLVKWACADANEKLRRLSMEKAELIKRACQEVIDGKLSEHFPVDIFQTGSGTSSNMNLNEVVSNRVCQYVGNPIGSKKPVHPNDDVNMGQSSNDIVPTVLHVSLAVAIKEKLVPALRHLFEELDGKAEDFKDIIKIGRTHLMDATPLSLGQEFSGYAAQMQKAVVRAEDAIDRLEELAIGGTAVGTGINCHPDFPGMVCEVLREKTGIGFREADNHFEAQGGRDDCVEVAGLLATIAASLTKIANDIRLLGSGPRSGLGELSLPPTQPGSSIMPGKVNPVMSEMIVQLSNYVIAMSNLVAVCGRDGHFELNVTIPTIAYALHDSVEVLANGANTFADRCVAGIQVNKERCRELVERSLMLVTALNPYIGYDNAARVAKKAHNENKTLKEVLLEEGLMDEAEIDKALDPKDMIHPKA</sequence>
<dbReference type="AlphaFoldDB" id="A0A842HA18"/>
<dbReference type="PRINTS" id="PR00145">
    <property type="entry name" value="ARGSUCLYASE"/>
</dbReference>
<evidence type="ECO:0000256" key="1">
    <source>
        <dbReference type="ARBA" id="ARBA00009084"/>
    </source>
</evidence>
<evidence type="ECO:0000256" key="5">
    <source>
        <dbReference type="HAMAP-Rule" id="MF_00743"/>
    </source>
</evidence>
<dbReference type="PANTHER" id="PTHR11444:SF22">
    <property type="entry name" value="FUMARATE HYDRATASE CLASS II"/>
    <property type="match status" value="1"/>
</dbReference>
<dbReference type="Pfam" id="PF00206">
    <property type="entry name" value="Lyase_1"/>
    <property type="match status" value="1"/>
</dbReference>
<dbReference type="GO" id="GO:0004333">
    <property type="term" value="F:fumarate hydratase activity"/>
    <property type="evidence" value="ECO:0007669"/>
    <property type="project" value="UniProtKB-UniRule"/>
</dbReference>
<keyword evidence="3 5" id="KW-0816">Tricarboxylic acid cycle</keyword>
<feature type="binding site" evidence="5">
    <location>
        <position position="316"/>
    </location>
    <ligand>
        <name>substrate</name>
    </ligand>
</feature>
<feature type="site" description="Important for catalytic activity" evidence="5">
    <location>
        <position position="328"/>
    </location>
</feature>
<dbReference type="SUPFAM" id="SSF48557">
    <property type="entry name" value="L-aspartase-like"/>
    <property type="match status" value="1"/>
</dbReference>
<comment type="catalytic activity">
    <reaction evidence="5">
        <text>(S)-malate = fumarate + H2O</text>
        <dbReference type="Rhea" id="RHEA:12460"/>
        <dbReference type="ChEBI" id="CHEBI:15377"/>
        <dbReference type="ChEBI" id="CHEBI:15589"/>
        <dbReference type="ChEBI" id="CHEBI:29806"/>
        <dbReference type="EC" id="4.2.1.2"/>
    </reaction>
</comment>
<dbReference type="GO" id="GO:0006099">
    <property type="term" value="P:tricarboxylic acid cycle"/>
    <property type="evidence" value="ECO:0007669"/>
    <property type="project" value="UniProtKB-UniRule"/>
</dbReference>
<comment type="subcellular location">
    <subcellularLocation>
        <location evidence="5">Cytoplasm</location>
    </subcellularLocation>
</comment>
<dbReference type="HAMAP" id="MF_00743">
    <property type="entry name" value="FumaraseC"/>
    <property type="match status" value="1"/>
</dbReference>
<evidence type="ECO:0000313" key="8">
    <source>
        <dbReference type="EMBL" id="MBC2593343.1"/>
    </source>
</evidence>
<keyword evidence="2 5" id="KW-0963">Cytoplasm</keyword>
<dbReference type="RefSeq" id="WP_185674352.1">
    <property type="nucleotide sequence ID" value="NZ_JACHVB010000013.1"/>
</dbReference>
<dbReference type="Gene3D" id="1.10.275.10">
    <property type="entry name" value="Fumarase/aspartase (N-terminal domain)"/>
    <property type="match status" value="1"/>
</dbReference>
<gene>
    <name evidence="5" type="primary">fumC</name>
    <name evidence="8" type="ORF">H5P28_03625</name>
</gene>
<protein>
    <recommendedName>
        <fullName evidence="5">Fumarate hydratase class II</fullName>
        <shortName evidence="5">Fumarase C</shortName>
        <ecNumber evidence="5">4.2.1.2</ecNumber>
    </recommendedName>
    <alternativeName>
        <fullName evidence="5">Aerobic fumarase</fullName>
    </alternativeName>
    <alternativeName>
        <fullName evidence="5">Iron-independent fumarase</fullName>
    </alternativeName>
</protein>
<accession>A0A842HA18</accession>
<proteinExistence type="inferred from homology"/>
<organism evidence="8 9">
    <name type="scientific">Ruficoccus amylovorans</name>
    <dbReference type="NCBI Taxonomy" id="1804625"/>
    <lineage>
        <taxon>Bacteria</taxon>
        <taxon>Pseudomonadati</taxon>
        <taxon>Verrucomicrobiota</taxon>
        <taxon>Opitutia</taxon>
        <taxon>Puniceicoccales</taxon>
        <taxon>Cerasicoccaceae</taxon>
        <taxon>Ruficoccus</taxon>
    </lineage>
</organism>
<dbReference type="InterPro" id="IPR005677">
    <property type="entry name" value="Fum_hydII"/>
</dbReference>
<dbReference type="InterPro" id="IPR000362">
    <property type="entry name" value="Fumarate_lyase_fam"/>
</dbReference>
<dbReference type="FunFam" id="1.10.40.30:FF:000002">
    <property type="entry name" value="Fumarate hydratase class II"/>
    <property type="match status" value="1"/>
</dbReference>
<comment type="similarity">
    <text evidence="1 5">Belongs to the class-II fumarase/aspartase family. Fumarase subfamily.</text>
</comment>
<comment type="caution">
    <text evidence="8">The sequence shown here is derived from an EMBL/GenBank/DDBJ whole genome shotgun (WGS) entry which is preliminary data.</text>
</comment>
<feature type="active site" evidence="5">
    <location>
        <position position="315"/>
    </location>
</feature>
<dbReference type="UniPathway" id="UPA00223">
    <property type="reaction ID" value="UER01007"/>
</dbReference>
<feature type="active site" description="Proton donor/acceptor" evidence="5">
    <location>
        <position position="185"/>
    </location>
</feature>
<dbReference type="EMBL" id="JACHVB010000013">
    <property type="protein sequence ID" value="MBC2593343.1"/>
    <property type="molecule type" value="Genomic_DNA"/>
</dbReference>
<evidence type="ECO:0000313" key="9">
    <source>
        <dbReference type="Proteomes" id="UP000546464"/>
    </source>
</evidence>
<keyword evidence="9" id="KW-1185">Reference proteome</keyword>
<comment type="miscellaneous">
    <text evidence="5">There are 2 substrate-binding sites: the catalytic A site, and the non-catalytic B site that may play a role in the transfer of substrate or product between the active site and the solvent. Alternatively, the B site may bind allosteric effectors.</text>
</comment>
<feature type="binding site" description="in site B" evidence="5">
    <location>
        <begin position="126"/>
        <end position="129"/>
    </location>
    <ligand>
        <name>substrate</name>
    </ligand>
</feature>
<reference evidence="8 9" key="1">
    <citation type="submission" date="2020-07" db="EMBL/GenBank/DDBJ databases">
        <authorList>
            <person name="Feng X."/>
        </authorList>
    </citation>
    <scope>NUCLEOTIDE SEQUENCE [LARGE SCALE GENOMIC DNA]</scope>
    <source>
        <strain evidence="8 9">JCM31066</strain>
    </source>
</reference>
<dbReference type="InterPro" id="IPR022761">
    <property type="entry name" value="Fumarate_lyase_N"/>
</dbReference>
<feature type="binding site" evidence="5">
    <location>
        <begin position="95"/>
        <end position="97"/>
    </location>
    <ligand>
        <name>substrate</name>
    </ligand>
</feature>
<dbReference type="GO" id="GO:0006106">
    <property type="term" value="P:fumarate metabolic process"/>
    <property type="evidence" value="ECO:0007669"/>
    <property type="project" value="InterPro"/>
</dbReference>
<feature type="binding site" evidence="5">
    <location>
        <position position="184"/>
    </location>
    <ligand>
        <name>substrate</name>
    </ligand>
</feature>
<evidence type="ECO:0000256" key="2">
    <source>
        <dbReference type="ARBA" id="ARBA00022490"/>
    </source>
</evidence>
<dbReference type="Gene3D" id="1.10.40.30">
    <property type="entry name" value="Fumarase/aspartase (C-terminal domain)"/>
    <property type="match status" value="1"/>
</dbReference>
<dbReference type="PANTHER" id="PTHR11444">
    <property type="entry name" value="ASPARTATEAMMONIA/ARGININOSUCCINATE/ADENYLOSUCCINATE LYASE"/>
    <property type="match status" value="1"/>
</dbReference>